<feature type="compositionally biased region" description="Basic and acidic residues" evidence="1">
    <location>
        <begin position="91"/>
        <end position="100"/>
    </location>
</feature>
<reference evidence="3" key="1">
    <citation type="journal article" date="2014" name="Science">
        <title>Ancient hybridizations among the ancestral genomes of bread wheat.</title>
        <authorList>
            <consortium name="International Wheat Genome Sequencing Consortium,"/>
            <person name="Marcussen T."/>
            <person name="Sandve S.R."/>
            <person name="Heier L."/>
            <person name="Spannagl M."/>
            <person name="Pfeifer M."/>
            <person name="Jakobsen K.S."/>
            <person name="Wulff B.B."/>
            <person name="Steuernagel B."/>
            <person name="Mayer K.F."/>
            <person name="Olsen O.A."/>
        </authorList>
    </citation>
    <scope>NUCLEOTIDE SEQUENCE [LARGE SCALE GENOMIC DNA]</scope>
    <source>
        <strain evidence="3">cv. AL8/78</strain>
    </source>
</reference>
<evidence type="ECO:0000256" key="1">
    <source>
        <dbReference type="SAM" id="MobiDB-lite"/>
    </source>
</evidence>
<accession>A0A453HW24</accession>
<feature type="region of interest" description="Disordered" evidence="1">
    <location>
        <begin position="35"/>
        <end position="103"/>
    </location>
</feature>
<feature type="compositionally biased region" description="Basic residues" evidence="1">
    <location>
        <begin position="81"/>
        <end position="90"/>
    </location>
</feature>
<dbReference type="Gramene" id="AET4Gv20324000.14">
    <property type="protein sequence ID" value="AET4Gv20324000.14"/>
    <property type="gene ID" value="AET4Gv20324000"/>
</dbReference>
<sequence length="155" mass="16866">RVVRCAKAHSRTNPSPQPAAATIFPPYFLVNTGAAPLPSPPSRSPRSSAVPFDEIHRLPRSISTPGREEVAGGGEPSSQGRCRRRRSAGRRRPEKEERRGCQPRRRIASPLLHCERCRCLCIHLAPPSWDEAHHGRAAVGAITSKELQSGGGEDA</sequence>
<proteinExistence type="predicted"/>
<protein>
    <submittedName>
        <fullName evidence="2">Uncharacterized protein</fullName>
    </submittedName>
</protein>
<reference evidence="2" key="5">
    <citation type="journal article" date="2021" name="G3 (Bethesda)">
        <title>Aegilops tauschii genome assembly Aet v5.0 features greater sequence contiguity and improved annotation.</title>
        <authorList>
            <person name="Wang L."/>
            <person name="Zhu T."/>
            <person name="Rodriguez J.C."/>
            <person name="Deal K.R."/>
            <person name="Dubcovsky J."/>
            <person name="McGuire P.E."/>
            <person name="Lux T."/>
            <person name="Spannagl M."/>
            <person name="Mayer K.F.X."/>
            <person name="Baldrich P."/>
            <person name="Meyers B.C."/>
            <person name="Huo N."/>
            <person name="Gu Y.Q."/>
            <person name="Zhou H."/>
            <person name="Devos K.M."/>
            <person name="Bennetzen J.L."/>
            <person name="Unver T."/>
            <person name="Budak H."/>
            <person name="Gulick P.J."/>
            <person name="Galiba G."/>
            <person name="Kalapos B."/>
            <person name="Nelson D.R."/>
            <person name="Li P."/>
            <person name="You F.M."/>
            <person name="Luo M.C."/>
            <person name="Dvorak J."/>
        </authorList>
    </citation>
    <scope>NUCLEOTIDE SEQUENCE [LARGE SCALE GENOMIC DNA]</scope>
    <source>
        <strain evidence="2">cv. AL8/78</strain>
    </source>
</reference>
<evidence type="ECO:0000313" key="3">
    <source>
        <dbReference type="Proteomes" id="UP000015105"/>
    </source>
</evidence>
<feature type="compositionally biased region" description="Basic residues" evidence="1">
    <location>
        <begin position="1"/>
        <end position="10"/>
    </location>
</feature>
<dbReference type="Proteomes" id="UP000015105">
    <property type="component" value="Chromosome 4D"/>
</dbReference>
<evidence type="ECO:0000313" key="2">
    <source>
        <dbReference type="EnsemblPlants" id="AET4Gv20324000.14"/>
    </source>
</evidence>
<keyword evidence="3" id="KW-1185">Reference proteome</keyword>
<organism evidence="2 3">
    <name type="scientific">Aegilops tauschii subsp. strangulata</name>
    <name type="common">Goatgrass</name>
    <dbReference type="NCBI Taxonomy" id="200361"/>
    <lineage>
        <taxon>Eukaryota</taxon>
        <taxon>Viridiplantae</taxon>
        <taxon>Streptophyta</taxon>
        <taxon>Embryophyta</taxon>
        <taxon>Tracheophyta</taxon>
        <taxon>Spermatophyta</taxon>
        <taxon>Magnoliopsida</taxon>
        <taxon>Liliopsida</taxon>
        <taxon>Poales</taxon>
        <taxon>Poaceae</taxon>
        <taxon>BOP clade</taxon>
        <taxon>Pooideae</taxon>
        <taxon>Triticodae</taxon>
        <taxon>Triticeae</taxon>
        <taxon>Triticinae</taxon>
        <taxon>Aegilops</taxon>
    </lineage>
</organism>
<reference evidence="3" key="2">
    <citation type="journal article" date="2017" name="Nat. Plants">
        <title>The Aegilops tauschii genome reveals multiple impacts of transposons.</title>
        <authorList>
            <person name="Zhao G."/>
            <person name="Zou C."/>
            <person name="Li K."/>
            <person name="Wang K."/>
            <person name="Li T."/>
            <person name="Gao L."/>
            <person name="Zhang X."/>
            <person name="Wang H."/>
            <person name="Yang Z."/>
            <person name="Liu X."/>
            <person name="Jiang W."/>
            <person name="Mao L."/>
            <person name="Kong X."/>
            <person name="Jiao Y."/>
            <person name="Jia J."/>
        </authorList>
    </citation>
    <scope>NUCLEOTIDE SEQUENCE [LARGE SCALE GENOMIC DNA]</scope>
    <source>
        <strain evidence="3">cv. AL8/78</strain>
    </source>
</reference>
<dbReference type="EnsemblPlants" id="AET4Gv20324000.14">
    <property type="protein sequence ID" value="AET4Gv20324000.14"/>
    <property type="gene ID" value="AET4Gv20324000"/>
</dbReference>
<name>A0A453HW24_AEGTS</name>
<feature type="region of interest" description="Disordered" evidence="1">
    <location>
        <begin position="1"/>
        <end position="20"/>
    </location>
</feature>
<reference evidence="2" key="4">
    <citation type="submission" date="2019-03" db="UniProtKB">
        <authorList>
            <consortium name="EnsemblPlants"/>
        </authorList>
    </citation>
    <scope>IDENTIFICATION</scope>
</reference>
<reference evidence="2" key="3">
    <citation type="journal article" date="2017" name="Nature">
        <title>Genome sequence of the progenitor of the wheat D genome Aegilops tauschii.</title>
        <authorList>
            <person name="Luo M.C."/>
            <person name="Gu Y.Q."/>
            <person name="Puiu D."/>
            <person name="Wang H."/>
            <person name="Twardziok S.O."/>
            <person name="Deal K.R."/>
            <person name="Huo N."/>
            <person name="Zhu T."/>
            <person name="Wang L."/>
            <person name="Wang Y."/>
            <person name="McGuire P.E."/>
            <person name="Liu S."/>
            <person name="Long H."/>
            <person name="Ramasamy R.K."/>
            <person name="Rodriguez J.C."/>
            <person name="Van S.L."/>
            <person name="Yuan L."/>
            <person name="Wang Z."/>
            <person name="Xia Z."/>
            <person name="Xiao L."/>
            <person name="Anderson O.D."/>
            <person name="Ouyang S."/>
            <person name="Liang Y."/>
            <person name="Zimin A.V."/>
            <person name="Pertea G."/>
            <person name="Qi P."/>
            <person name="Bennetzen J.L."/>
            <person name="Dai X."/>
            <person name="Dawson M.W."/>
            <person name="Muller H.G."/>
            <person name="Kugler K."/>
            <person name="Rivarola-Duarte L."/>
            <person name="Spannagl M."/>
            <person name="Mayer K.F.X."/>
            <person name="Lu F.H."/>
            <person name="Bevan M.W."/>
            <person name="Leroy P."/>
            <person name="Li P."/>
            <person name="You F.M."/>
            <person name="Sun Q."/>
            <person name="Liu Z."/>
            <person name="Lyons E."/>
            <person name="Wicker T."/>
            <person name="Salzberg S.L."/>
            <person name="Devos K.M."/>
            <person name="Dvorak J."/>
        </authorList>
    </citation>
    <scope>NUCLEOTIDE SEQUENCE [LARGE SCALE GENOMIC DNA]</scope>
    <source>
        <strain evidence="2">cv. AL8/78</strain>
    </source>
</reference>
<dbReference type="AlphaFoldDB" id="A0A453HW24"/>